<reference evidence="12 13" key="1">
    <citation type="submission" date="2023-05" db="EMBL/GenBank/DDBJ databases">
        <title>Lithophilousrod everest ZFBP1038 complete genpme.</title>
        <authorList>
            <person name="Tian M."/>
        </authorList>
    </citation>
    <scope>NUCLEOTIDE SEQUENCE [LARGE SCALE GENOMIC DNA]</scope>
    <source>
        <strain evidence="12 13">ZFBP1038</strain>
    </source>
</reference>
<dbReference type="InterPro" id="IPR000192">
    <property type="entry name" value="Aminotrans_V_dom"/>
</dbReference>
<evidence type="ECO:0000256" key="8">
    <source>
        <dbReference type="ARBA" id="ARBA00023014"/>
    </source>
</evidence>
<keyword evidence="13" id="KW-1185">Reference proteome</keyword>
<dbReference type="SUPFAM" id="SSF53383">
    <property type="entry name" value="PLP-dependent transferases"/>
    <property type="match status" value="1"/>
</dbReference>
<evidence type="ECO:0000256" key="4">
    <source>
        <dbReference type="ARBA" id="ARBA00022679"/>
    </source>
</evidence>
<dbReference type="PANTHER" id="PTHR11601:SF34">
    <property type="entry name" value="CYSTEINE DESULFURASE"/>
    <property type="match status" value="1"/>
</dbReference>
<dbReference type="PANTHER" id="PTHR11601">
    <property type="entry name" value="CYSTEINE DESULFURYLASE FAMILY MEMBER"/>
    <property type="match status" value="1"/>
</dbReference>
<keyword evidence="8" id="KW-0411">Iron-sulfur</keyword>
<protein>
    <recommendedName>
        <fullName evidence="3">cysteine desulfurase</fullName>
        <ecNumber evidence="3">2.8.1.7</ecNumber>
    </recommendedName>
</protein>
<evidence type="ECO:0000313" key="12">
    <source>
        <dbReference type="EMBL" id="WGW12973.1"/>
    </source>
</evidence>
<gene>
    <name evidence="12" type="ORF">LWF01_04155</name>
</gene>
<evidence type="ECO:0000256" key="3">
    <source>
        <dbReference type="ARBA" id="ARBA00012239"/>
    </source>
</evidence>
<evidence type="ECO:0000259" key="11">
    <source>
        <dbReference type="Pfam" id="PF00266"/>
    </source>
</evidence>
<sequence>MRAYFDHAATTPMQPDVLAAYTAELARLGNPSSLHASGQGARRRLEEAREEIADAVGAKTPSEVILTSGGTEADNLAVKGLFWSRRSADPKRTRVLVSSIEHHAVMEPAEWLESHEGAQVTWLPVDGQGRVDLGVLRAELAEHASEIALVSIMLANNEIGTIQPMAEIVAAAHANGIPVHTDAVQALGQLPLNFAELGVDAMSLSAHKIGGPVGIGALILARHLAPTPVQHGGGQERGVRSGTLDVAGAVAFAAAARIAVQDRETESARLGALRDRLVAGITEAVPEAQLTGANSADGANSAERLPNNAHFVFPGCEGDSLLFLLDARGIESSTGSACQAGVARPSHVLLALGKTEDEARSVQRFSLGHSTTDAEVDRLLEVFPDAWRRAKSAGMVSQTPAWKAAG</sequence>
<accession>A0ABY8QVG1</accession>
<dbReference type="RefSeq" id="WP_349639781.1">
    <property type="nucleotide sequence ID" value="NZ_CP090958.1"/>
</dbReference>
<evidence type="ECO:0000256" key="7">
    <source>
        <dbReference type="ARBA" id="ARBA00023004"/>
    </source>
</evidence>
<keyword evidence="7" id="KW-0408">Iron</keyword>
<feature type="domain" description="Aminotransferase class V" evidence="11">
    <location>
        <begin position="4"/>
        <end position="379"/>
    </location>
</feature>
<evidence type="ECO:0000256" key="1">
    <source>
        <dbReference type="ARBA" id="ARBA00001933"/>
    </source>
</evidence>
<evidence type="ECO:0000256" key="9">
    <source>
        <dbReference type="ARBA" id="ARBA00050776"/>
    </source>
</evidence>
<dbReference type="PROSITE" id="PS00595">
    <property type="entry name" value="AA_TRANSFER_CLASS_5"/>
    <property type="match status" value="1"/>
</dbReference>
<dbReference type="Gene3D" id="1.10.260.50">
    <property type="match status" value="1"/>
</dbReference>
<comment type="catalytic activity">
    <reaction evidence="9">
        <text>(sulfur carrier)-H + L-cysteine = (sulfur carrier)-SH + L-alanine</text>
        <dbReference type="Rhea" id="RHEA:43892"/>
        <dbReference type="Rhea" id="RHEA-COMP:14737"/>
        <dbReference type="Rhea" id="RHEA-COMP:14739"/>
        <dbReference type="ChEBI" id="CHEBI:29917"/>
        <dbReference type="ChEBI" id="CHEBI:35235"/>
        <dbReference type="ChEBI" id="CHEBI:57972"/>
        <dbReference type="ChEBI" id="CHEBI:64428"/>
        <dbReference type="EC" id="2.8.1.7"/>
    </reaction>
</comment>
<dbReference type="InterPro" id="IPR016454">
    <property type="entry name" value="Cysteine_dSase"/>
</dbReference>
<evidence type="ECO:0000256" key="2">
    <source>
        <dbReference type="ARBA" id="ARBA00006490"/>
    </source>
</evidence>
<evidence type="ECO:0000256" key="10">
    <source>
        <dbReference type="RuleBase" id="RU004504"/>
    </source>
</evidence>
<dbReference type="InterPro" id="IPR015424">
    <property type="entry name" value="PyrdxlP-dep_Trfase"/>
</dbReference>
<organism evidence="12 13">
    <name type="scientific">Saxibacter everestensis</name>
    <dbReference type="NCBI Taxonomy" id="2909229"/>
    <lineage>
        <taxon>Bacteria</taxon>
        <taxon>Bacillati</taxon>
        <taxon>Actinomycetota</taxon>
        <taxon>Actinomycetes</taxon>
        <taxon>Micrococcales</taxon>
        <taxon>Brevibacteriaceae</taxon>
        <taxon>Saxibacter</taxon>
    </lineage>
</organism>
<evidence type="ECO:0000256" key="6">
    <source>
        <dbReference type="ARBA" id="ARBA00022898"/>
    </source>
</evidence>
<dbReference type="Proteomes" id="UP001209083">
    <property type="component" value="Chromosome"/>
</dbReference>
<proteinExistence type="inferred from homology"/>
<dbReference type="Pfam" id="PF00266">
    <property type="entry name" value="Aminotran_5"/>
    <property type="match status" value="1"/>
</dbReference>
<evidence type="ECO:0000256" key="5">
    <source>
        <dbReference type="ARBA" id="ARBA00022723"/>
    </source>
</evidence>
<dbReference type="EMBL" id="CP090958">
    <property type="protein sequence ID" value="WGW12973.1"/>
    <property type="molecule type" value="Genomic_DNA"/>
</dbReference>
<dbReference type="PIRSF" id="PIRSF005572">
    <property type="entry name" value="NifS"/>
    <property type="match status" value="1"/>
</dbReference>
<dbReference type="InterPro" id="IPR015421">
    <property type="entry name" value="PyrdxlP-dep_Trfase_major"/>
</dbReference>
<dbReference type="InterPro" id="IPR015422">
    <property type="entry name" value="PyrdxlP-dep_Trfase_small"/>
</dbReference>
<dbReference type="InterPro" id="IPR020578">
    <property type="entry name" value="Aminotrans_V_PyrdxlP_BS"/>
</dbReference>
<keyword evidence="5" id="KW-0479">Metal-binding</keyword>
<comment type="cofactor">
    <cofactor evidence="1 10">
        <name>pyridoxal 5'-phosphate</name>
        <dbReference type="ChEBI" id="CHEBI:597326"/>
    </cofactor>
</comment>
<comment type="similarity">
    <text evidence="2">Belongs to the class-V pyridoxal-phosphate-dependent aminotransferase family. NifS/IscS subfamily.</text>
</comment>
<dbReference type="Gene3D" id="3.40.640.10">
    <property type="entry name" value="Type I PLP-dependent aspartate aminotransferase-like (Major domain)"/>
    <property type="match status" value="1"/>
</dbReference>
<evidence type="ECO:0000313" key="13">
    <source>
        <dbReference type="Proteomes" id="UP001209083"/>
    </source>
</evidence>
<name>A0ABY8QVG1_9MICO</name>
<keyword evidence="4" id="KW-0808">Transferase</keyword>
<keyword evidence="6" id="KW-0663">Pyridoxal phosphate</keyword>
<dbReference type="EC" id="2.8.1.7" evidence="3"/>
<dbReference type="Gene3D" id="3.90.1150.10">
    <property type="entry name" value="Aspartate Aminotransferase, domain 1"/>
    <property type="match status" value="1"/>
</dbReference>